<keyword evidence="5" id="KW-0443">Lipid metabolism</keyword>
<dbReference type="SUPFAM" id="SSF56425">
    <property type="entry name" value="Succinate dehydrogenase/fumarate reductase flavoprotein, catalytic domain"/>
    <property type="match status" value="1"/>
</dbReference>
<feature type="domain" description="FAD-dependent oxidoreductase 2 FAD-binding" evidence="10">
    <location>
        <begin position="10"/>
        <end position="543"/>
    </location>
</feature>
<comment type="caution">
    <text evidence="11">The sequence shown here is derived from an EMBL/GenBank/DDBJ whole genome shotgun (WGS) entry which is preliminary data.</text>
</comment>
<accession>A0A439DSZ6</accession>
<dbReference type="InterPro" id="IPR050315">
    <property type="entry name" value="FAD-oxidoreductase_2"/>
</dbReference>
<dbReference type="FunFam" id="3.50.50.60:FF:000208">
    <property type="entry name" value="3-ketosteroid dehydrogenase"/>
    <property type="match status" value="1"/>
</dbReference>
<evidence type="ECO:0000256" key="5">
    <source>
        <dbReference type="ARBA" id="ARBA00023221"/>
    </source>
</evidence>
<comment type="catalytic activity">
    <reaction evidence="6">
        <text>a 3-oxosteroid + A = a 3-oxo-Delta(1)-steroid + AH2</text>
        <dbReference type="Rhea" id="RHEA:13329"/>
        <dbReference type="ChEBI" id="CHEBI:13193"/>
        <dbReference type="ChEBI" id="CHEBI:17499"/>
        <dbReference type="ChEBI" id="CHEBI:20156"/>
        <dbReference type="ChEBI" id="CHEBI:47788"/>
        <dbReference type="EC" id="1.3.99.4"/>
    </reaction>
</comment>
<comment type="cofactor">
    <cofactor evidence="1">
        <name>FAD</name>
        <dbReference type="ChEBI" id="CHEBI:57692"/>
    </cofactor>
</comment>
<keyword evidence="4" id="KW-0560">Oxidoreductase</keyword>
<proteinExistence type="inferred from homology"/>
<evidence type="ECO:0000313" key="11">
    <source>
        <dbReference type="EMBL" id="RWA19465.1"/>
    </source>
</evidence>
<evidence type="ECO:0000256" key="7">
    <source>
        <dbReference type="ARBA" id="ARBA00061147"/>
    </source>
</evidence>
<dbReference type="PANTHER" id="PTHR43400">
    <property type="entry name" value="FUMARATE REDUCTASE"/>
    <property type="match status" value="1"/>
</dbReference>
<evidence type="ECO:0000259" key="10">
    <source>
        <dbReference type="Pfam" id="PF00890"/>
    </source>
</evidence>
<dbReference type="AlphaFoldDB" id="A0A439DSZ6"/>
<dbReference type="Pfam" id="PF00890">
    <property type="entry name" value="FAD_binding_2"/>
    <property type="match status" value="1"/>
</dbReference>
<dbReference type="Gene3D" id="3.50.50.60">
    <property type="entry name" value="FAD/NAD(P)-binding domain"/>
    <property type="match status" value="2"/>
</dbReference>
<dbReference type="GO" id="GO:0008202">
    <property type="term" value="P:steroid metabolic process"/>
    <property type="evidence" value="ECO:0007669"/>
    <property type="project" value="UniProtKB-KW"/>
</dbReference>
<dbReference type="EC" id="1.3.99.4" evidence="8"/>
<sequence>MASAIEETYDVIVAGSGAGGMTAALTSALRGLSVVVLEATEYFGGATAVSGGAIWLPANRYSISRGISDTVADGRAYLAATVGDTVSEVRRDAYLRDGMAMVDEFDAATKWIRWSPDSIPDYRPEQPGGRPEGRSIEAQMIDGKLLGAELGRLRPPSPAMAVKGLTVTAEDFVSLNMMMRTKAGRIKVLQVVRRSLVARLRGQRLLSIGQALATRLRLALRDEHVPVCYSAPLQNVVIEDGRVVGVQTCIAGRPRTIRARCGVVIATGSFSKNQRMRDKYLPQPSRAEWSLAPEDGQDGSGILAGIAAGAAVARMDRAWGLPNVMVPVPGGGLQPRVTLSERGLPGTLVVNSRGERYGNEAVSYDDFWDTMYACDDGTDGARTVPSWLIFDQRAKNRYIFFGIVPRQPFPRSWYETGYLRRADDVAALARSIDVPADRLTATIERFNRDADAGRDSTFGRGESAYDRYYGDPTQPHANLAPLDKGPFYAVALYPGDLSTKGGLDIDEYSRVLRPDGTVIDGLYAAGNSSAGVMGETYPGPGATIGAAMVAGYAAANHMATIAP</sequence>
<organism evidence="11 12">
    <name type="scientific">Mycolicibacterium elephantis DSM 44368</name>
    <dbReference type="NCBI Taxonomy" id="1335622"/>
    <lineage>
        <taxon>Bacteria</taxon>
        <taxon>Bacillati</taxon>
        <taxon>Actinomycetota</taxon>
        <taxon>Actinomycetes</taxon>
        <taxon>Mycobacteriales</taxon>
        <taxon>Mycobacteriaceae</taxon>
        <taxon>Mycolicibacterium</taxon>
    </lineage>
</organism>
<evidence type="ECO:0000256" key="1">
    <source>
        <dbReference type="ARBA" id="ARBA00001974"/>
    </source>
</evidence>
<evidence type="ECO:0000256" key="3">
    <source>
        <dbReference type="ARBA" id="ARBA00022827"/>
    </source>
</evidence>
<dbReference type="InterPro" id="IPR003953">
    <property type="entry name" value="FAD-dep_OxRdtase_2_FAD-bd"/>
</dbReference>
<keyword evidence="5" id="KW-0753">Steroid metabolism</keyword>
<keyword evidence="12" id="KW-1185">Reference proteome</keyword>
<protein>
    <recommendedName>
        <fullName evidence="9">3-oxosteroid 1-dehydrogenase</fullName>
        <ecNumber evidence="8">1.3.99.4</ecNumber>
    </recommendedName>
</protein>
<evidence type="ECO:0000256" key="8">
    <source>
        <dbReference type="ARBA" id="ARBA00066536"/>
    </source>
</evidence>
<dbReference type="PANTHER" id="PTHR43400:SF10">
    <property type="entry name" value="3-OXOSTEROID 1-DEHYDROGENASE"/>
    <property type="match status" value="1"/>
</dbReference>
<name>A0A439DSZ6_9MYCO</name>
<keyword evidence="2" id="KW-0285">Flavoprotein</keyword>
<dbReference type="InterPro" id="IPR027477">
    <property type="entry name" value="Succ_DH/fumarate_Rdtase_cat_sf"/>
</dbReference>
<keyword evidence="3" id="KW-0274">FAD</keyword>
<dbReference type="EMBL" id="ATDN01000018">
    <property type="protein sequence ID" value="RWA19465.1"/>
    <property type="molecule type" value="Genomic_DNA"/>
</dbReference>
<evidence type="ECO:0000313" key="12">
    <source>
        <dbReference type="Proteomes" id="UP000287177"/>
    </source>
</evidence>
<evidence type="ECO:0000256" key="6">
    <source>
        <dbReference type="ARBA" id="ARBA00051951"/>
    </source>
</evidence>
<comment type="similarity">
    <text evidence="7">Belongs to the FAD-dependent oxidoreductase 2 family. 3-oxosteroid dehydrogenase subfamily.</text>
</comment>
<dbReference type="SUPFAM" id="SSF51905">
    <property type="entry name" value="FAD/NAD(P)-binding domain"/>
    <property type="match status" value="1"/>
</dbReference>
<reference evidence="11 12" key="1">
    <citation type="submission" date="2013-06" db="EMBL/GenBank/DDBJ databases">
        <title>The draft sequence of the Mycobacterium elephantis genome.</title>
        <authorList>
            <person name="Pettersson F.B."/>
            <person name="Das S."/>
            <person name="Dasgupta S."/>
            <person name="Bhattacharya A."/>
            <person name="Kirsebom L.A."/>
        </authorList>
    </citation>
    <scope>NUCLEOTIDE SEQUENCE [LARGE SCALE GENOMIC DNA]</scope>
    <source>
        <strain evidence="11 12">DSM 44368</strain>
    </source>
</reference>
<evidence type="ECO:0000256" key="2">
    <source>
        <dbReference type="ARBA" id="ARBA00022630"/>
    </source>
</evidence>
<gene>
    <name evidence="11" type="ORF">MELE44368_20605</name>
</gene>
<dbReference type="RefSeq" id="WP_128109009.1">
    <property type="nucleotide sequence ID" value="NZ_ATDN01000018.1"/>
</dbReference>
<dbReference type="InterPro" id="IPR036188">
    <property type="entry name" value="FAD/NAD-bd_sf"/>
</dbReference>
<evidence type="ECO:0000256" key="9">
    <source>
        <dbReference type="ARBA" id="ARBA00069709"/>
    </source>
</evidence>
<dbReference type="GO" id="GO:0047571">
    <property type="term" value="F:3-oxosteroid 1-dehydrogenase activity"/>
    <property type="evidence" value="ECO:0007669"/>
    <property type="project" value="UniProtKB-EC"/>
</dbReference>
<dbReference type="Proteomes" id="UP000287177">
    <property type="component" value="Unassembled WGS sequence"/>
</dbReference>
<evidence type="ECO:0000256" key="4">
    <source>
        <dbReference type="ARBA" id="ARBA00023002"/>
    </source>
</evidence>